<dbReference type="PANTHER" id="PTHR43479:SF11">
    <property type="entry name" value="ACREF_ENVCD OPERON REPRESSOR-RELATED"/>
    <property type="match status" value="1"/>
</dbReference>
<keyword evidence="6" id="KW-1185">Reference proteome</keyword>
<dbReference type="Gene3D" id="1.10.357.10">
    <property type="entry name" value="Tetracycline Repressor, domain 2"/>
    <property type="match status" value="1"/>
</dbReference>
<dbReference type="InterPro" id="IPR001647">
    <property type="entry name" value="HTH_TetR"/>
</dbReference>
<evidence type="ECO:0000256" key="1">
    <source>
        <dbReference type="ARBA" id="ARBA00023125"/>
    </source>
</evidence>
<dbReference type="PROSITE" id="PS50977">
    <property type="entry name" value="HTH_TETR_2"/>
    <property type="match status" value="1"/>
</dbReference>
<dbReference type="AlphaFoldDB" id="A0A3F3GV51"/>
<keyword evidence="3" id="KW-0472">Membrane</keyword>
<dbReference type="SUPFAM" id="SSF46689">
    <property type="entry name" value="Homeodomain-like"/>
    <property type="match status" value="1"/>
</dbReference>
<evidence type="ECO:0000256" key="2">
    <source>
        <dbReference type="PROSITE-ProRule" id="PRU00335"/>
    </source>
</evidence>
<organism evidence="5 6">
    <name type="scientific">Fructobacillus pseudoficulneus</name>
    <dbReference type="NCBI Taxonomy" id="220714"/>
    <lineage>
        <taxon>Bacteria</taxon>
        <taxon>Bacillati</taxon>
        <taxon>Bacillota</taxon>
        <taxon>Bacilli</taxon>
        <taxon>Lactobacillales</taxon>
        <taxon>Lactobacillaceae</taxon>
        <taxon>Fructobacillus</taxon>
    </lineage>
</organism>
<keyword evidence="1 2" id="KW-0238">DNA-binding</keyword>
<dbReference type="RefSeq" id="WP_059375462.1">
    <property type="nucleotide sequence ID" value="NZ_DF968063.1"/>
</dbReference>
<dbReference type="GO" id="GO:0003677">
    <property type="term" value="F:DNA binding"/>
    <property type="evidence" value="ECO:0007669"/>
    <property type="project" value="UniProtKB-UniRule"/>
</dbReference>
<gene>
    <name evidence="5" type="ORF">FPFC_011100</name>
</gene>
<dbReference type="InterPro" id="IPR050624">
    <property type="entry name" value="HTH-type_Tx_Regulator"/>
</dbReference>
<protein>
    <submittedName>
        <fullName evidence="5">Transcriptional regulator</fullName>
    </submittedName>
</protein>
<dbReference type="STRING" id="220714.SAMN05660469_0182"/>
<evidence type="ECO:0000259" key="4">
    <source>
        <dbReference type="PROSITE" id="PS50977"/>
    </source>
</evidence>
<name>A0A3F3GV51_9LACO</name>
<feature type="domain" description="HTH tetR-type" evidence="4">
    <location>
        <begin position="11"/>
        <end position="69"/>
    </location>
</feature>
<keyword evidence="3" id="KW-1133">Transmembrane helix</keyword>
<dbReference type="PANTHER" id="PTHR43479">
    <property type="entry name" value="ACREF/ENVCD OPERON REPRESSOR-RELATED"/>
    <property type="match status" value="1"/>
</dbReference>
<feature type="DNA-binding region" description="H-T-H motif" evidence="2">
    <location>
        <begin position="32"/>
        <end position="51"/>
    </location>
</feature>
<dbReference type="InterPro" id="IPR009057">
    <property type="entry name" value="Homeodomain-like_sf"/>
</dbReference>
<reference evidence="5 6" key="1">
    <citation type="journal article" date="2015" name="BMC Genomics">
        <title>Comparative genomics of Fructobacillus spp. and Leuconostoc spp. reveals niche-specific evolution of Fructobacillus spp.</title>
        <authorList>
            <person name="Endo A."/>
            <person name="Tanizawa Y."/>
            <person name="Tanaka N."/>
            <person name="Maeno S."/>
            <person name="Kumar H."/>
            <person name="Shiwa Y."/>
            <person name="Okada S."/>
            <person name="Yoshikawa H."/>
            <person name="Dicks L."/>
            <person name="Nakagawa J."/>
            <person name="Arita M."/>
        </authorList>
    </citation>
    <scope>NUCLEOTIDE SEQUENCE [LARGE SCALE GENOMIC DNA]</scope>
    <source>
        <strain evidence="5 6">DSM 15468</strain>
    </source>
</reference>
<dbReference type="EMBL" id="DF968063">
    <property type="protein sequence ID" value="GAP02232.1"/>
    <property type="molecule type" value="Genomic_DNA"/>
</dbReference>
<evidence type="ECO:0000313" key="5">
    <source>
        <dbReference type="EMBL" id="GAP02232.1"/>
    </source>
</evidence>
<sequence length="190" mass="22341">MTRKLTDARVLRSRQVLRSAAIELLAKTDRFSIAELLVKGHVTRGTFYRHYNNKADLIDDVNQELIRELTEKTVGKFRVRQVLEVISEQGILYNAVLNDDQDPELMTGLMAALREQRNQLLVDIDDERARMHLIYQWEIIMAGFWACVSLWLRDSMALTYDEILDEFREIWRVTMTRTKKTGLLLFDFES</sequence>
<accession>A0A3F3GV51</accession>
<dbReference type="OrthoDB" id="9810250at2"/>
<feature type="transmembrane region" description="Helical" evidence="3">
    <location>
        <begin position="133"/>
        <end position="152"/>
    </location>
</feature>
<evidence type="ECO:0000313" key="6">
    <source>
        <dbReference type="Proteomes" id="UP000061227"/>
    </source>
</evidence>
<keyword evidence="3" id="KW-0812">Transmembrane</keyword>
<proteinExistence type="predicted"/>
<dbReference type="Proteomes" id="UP000061227">
    <property type="component" value="Unassembled WGS sequence"/>
</dbReference>
<evidence type="ECO:0000256" key="3">
    <source>
        <dbReference type="SAM" id="Phobius"/>
    </source>
</evidence>